<accession>A0AAW5ECG4</accession>
<gene>
    <name evidence="1" type="ORF">LZC39_11120</name>
</gene>
<proteinExistence type="predicted"/>
<dbReference type="EMBL" id="JAJUOL010000268">
    <property type="protein sequence ID" value="MCH3852641.1"/>
    <property type="molecule type" value="Genomic_DNA"/>
</dbReference>
<dbReference type="Proteomes" id="UP001199644">
    <property type="component" value="Unassembled WGS sequence"/>
</dbReference>
<dbReference type="AlphaFoldDB" id="A0AAW5ECG4"/>
<sequence length="30" mass="3407">NRLESQSSNFLGKVISDTVLRLNANFLELK</sequence>
<name>A0AAW5ECG4_CAMJU</name>
<evidence type="ECO:0000313" key="1">
    <source>
        <dbReference type="EMBL" id="MCH3852641.1"/>
    </source>
</evidence>
<organism evidence="1 2">
    <name type="scientific">Campylobacter jejuni</name>
    <dbReference type="NCBI Taxonomy" id="197"/>
    <lineage>
        <taxon>Bacteria</taxon>
        <taxon>Pseudomonadati</taxon>
        <taxon>Campylobacterota</taxon>
        <taxon>Epsilonproteobacteria</taxon>
        <taxon>Campylobacterales</taxon>
        <taxon>Campylobacteraceae</taxon>
        <taxon>Campylobacter</taxon>
    </lineage>
</organism>
<feature type="non-terminal residue" evidence="1">
    <location>
        <position position="1"/>
    </location>
</feature>
<protein>
    <submittedName>
        <fullName evidence="1">Signal peptide peptidase SppA</fullName>
    </submittedName>
</protein>
<evidence type="ECO:0000313" key="2">
    <source>
        <dbReference type="Proteomes" id="UP001199644"/>
    </source>
</evidence>
<reference evidence="1" key="1">
    <citation type="submission" date="2021-12" db="EMBL/GenBank/DDBJ databases">
        <title>Prevalence of phenicol resistance gene fexA in Campylobacter isolated from poultry supply chain.</title>
        <authorList>
            <person name="Tang B."/>
            <person name="Zheng X."/>
            <person name="Lin J."/>
            <person name="Lin R."/>
            <person name="Yang H."/>
            <person name="Shen Z."/>
            <person name="Xia F."/>
        </authorList>
    </citation>
    <scope>NUCLEOTIDE SEQUENCE</scope>
    <source>
        <strain evidence="1">CJHN2011004</strain>
    </source>
</reference>
<comment type="caution">
    <text evidence="1">The sequence shown here is derived from an EMBL/GenBank/DDBJ whole genome shotgun (WGS) entry which is preliminary data.</text>
</comment>